<evidence type="ECO:0000313" key="9">
    <source>
        <dbReference type="Proteomes" id="UP001041814"/>
    </source>
</evidence>
<dbReference type="NCBIfam" id="NF002506">
    <property type="entry name" value="PRK01885.1"/>
    <property type="match status" value="1"/>
</dbReference>
<comment type="caution">
    <text evidence="8">The sequence shown here is derived from an EMBL/GenBank/DDBJ whole genome shotgun (WGS) entry which is preliminary data.</text>
</comment>
<name>A0ABS1E057_RUBGE</name>
<dbReference type="HAMAP" id="MF_00930">
    <property type="entry name" value="GreB"/>
    <property type="match status" value="1"/>
</dbReference>
<feature type="region of interest" description="Disordered" evidence="5">
    <location>
        <begin position="1"/>
        <end position="33"/>
    </location>
</feature>
<evidence type="ECO:0000256" key="3">
    <source>
        <dbReference type="ARBA" id="ARBA00023163"/>
    </source>
</evidence>
<dbReference type="InterPro" id="IPR023459">
    <property type="entry name" value="Tscrpt_elong_fac_GreA/B_fam"/>
</dbReference>
<dbReference type="NCBIfam" id="TIGR01461">
    <property type="entry name" value="greB"/>
    <property type="match status" value="1"/>
</dbReference>
<feature type="compositionally biased region" description="Acidic residues" evidence="5">
    <location>
        <begin position="11"/>
        <end position="20"/>
    </location>
</feature>
<evidence type="ECO:0000256" key="1">
    <source>
        <dbReference type="ARBA" id="ARBA00023015"/>
    </source>
</evidence>
<evidence type="ECO:0000259" key="6">
    <source>
        <dbReference type="Pfam" id="PF01272"/>
    </source>
</evidence>
<reference evidence="8" key="2">
    <citation type="journal article" date="2020" name="Microorganisms">
        <title>Osmotic Adaptation and Compatible Solute Biosynthesis of Phototrophic Bacteria as Revealed from Genome Analyses.</title>
        <authorList>
            <person name="Imhoff J.F."/>
            <person name="Rahn T."/>
            <person name="Kunzel S."/>
            <person name="Keller A."/>
            <person name="Neulinger S.C."/>
        </authorList>
    </citation>
    <scope>NUCLEOTIDE SEQUENCE</scope>
    <source>
        <strain evidence="8">IM 151</strain>
    </source>
</reference>
<feature type="domain" description="Transcription elongation factor GreA/GreB N-terminal" evidence="7">
    <location>
        <begin position="32"/>
        <end position="102"/>
    </location>
</feature>
<dbReference type="InterPro" id="IPR036953">
    <property type="entry name" value="GreA/GreB_C_sf"/>
</dbReference>
<reference evidence="8" key="1">
    <citation type="submission" date="2017-08" db="EMBL/GenBank/DDBJ databases">
        <authorList>
            <person name="Imhoff J.F."/>
            <person name="Rahn T."/>
            <person name="Kuenzel S."/>
            <person name="Neulinger S.C."/>
        </authorList>
    </citation>
    <scope>NUCLEOTIDE SEQUENCE</scope>
    <source>
        <strain evidence="8">IM 151</strain>
    </source>
</reference>
<organism evidence="8 9">
    <name type="scientific">Rubrivivax gelatinosus</name>
    <name type="common">Rhodocyclus gelatinosus</name>
    <name type="synonym">Rhodopseudomonas gelatinosa</name>
    <dbReference type="NCBI Taxonomy" id="28068"/>
    <lineage>
        <taxon>Bacteria</taxon>
        <taxon>Pseudomonadati</taxon>
        <taxon>Pseudomonadota</taxon>
        <taxon>Betaproteobacteria</taxon>
        <taxon>Burkholderiales</taxon>
        <taxon>Sphaerotilaceae</taxon>
        <taxon>Rubrivivax</taxon>
    </lineage>
</organism>
<accession>A0ABS1E057</accession>
<evidence type="ECO:0000256" key="2">
    <source>
        <dbReference type="ARBA" id="ARBA00023125"/>
    </source>
</evidence>
<proteinExistence type="inferred from homology"/>
<dbReference type="Gene3D" id="1.10.287.180">
    <property type="entry name" value="Transcription elongation factor, GreA/GreB, N-terminal domain"/>
    <property type="match status" value="1"/>
</dbReference>
<protein>
    <recommendedName>
        <fullName evidence="4">Transcription elongation factor GreB</fullName>
    </recommendedName>
    <alternativeName>
        <fullName evidence="4">Transcript cleavage factor GreB</fullName>
    </alternativeName>
</protein>
<dbReference type="InterPro" id="IPR022691">
    <property type="entry name" value="Tscrpt_elong_fac_GreA/B_N"/>
</dbReference>
<dbReference type="Proteomes" id="UP001041814">
    <property type="component" value="Unassembled WGS sequence"/>
</dbReference>
<dbReference type="PANTHER" id="PTHR30437:SF6">
    <property type="entry name" value="TRANSCRIPTION ELONGATION FACTOR GREB"/>
    <property type="match status" value="1"/>
</dbReference>
<dbReference type="SUPFAM" id="SSF46557">
    <property type="entry name" value="GreA transcript cleavage protein, N-terminal domain"/>
    <property type="match status" value="1"/>
</dbReference>
<dbReference type="EMBL" id="NRRU01000082">
    <property type="protein sequence ID" value="MBK1714811.1"/>
    <property type="molecule type" value="Genomic_DNA"/>
</dbReference>
<dbReference type="Gene3D" id="3.10.50.30">
    <property type="entry name" value="Transcription elongation factor, GreA/GreB, C-terminal domain"/>
    <property type="match status" value="1"/>
</dbReference>
<dbReference type="RefSeq" id="WP_200379589.1">
    <property type="nucleotide sequence ID" value="NZ_NRRU01000082.1"/>
</dbReference>
<keyword evidence="1 4" id="KW-0805">Transcription regulation</keyword>
<dbReference type="InterPro" id="IPR001437">
    <property type="entry name" value="Tscrpt_elong_fac_GreA/B_C"/>
</dbReference>
<dbReference type="SUPFAM" id="SSF54534">
    <property type="entry name" value="FKBP-like"/>
    <property type="match status" value="1"/>
</dbReference>
<feature type="domain" description="Transcription elongation factor GreA/GreB C-terminal" evidence="6">
    <location>
        <begin position="111"/>
        <end position="184"/>
    </location>
</feature>
<sequence>MNKAFTKENDAADDDGDDEAPGLPPLPAGTRNYVTPQGYRRLREELMTLLDVERPKMVETVSWAAKNGDRSENGDYLYGKKRLREIDRRIRFLTKRLDIAEIADPSAHHGSDQVFFGATVTYANTRGEERTITIKGIDEADNLQGEVSWVAPIARALLKAHEGDEVQLMTPGGLETIEVIAVRYPAPAAPASQS</sequence>
<evidence type="ECO:0000256" key="5">
    <source>
        <dbReference type="SAM" id="MobiDB-lite"/>
    </source>
</evidence>
<dbReference type="GO" id="GO:0003746">
    <property type="term" value="F:translation elongation factor activity"/>
    <property type="evidence" value="ECO:0007669"/>
    <property type="project" value="UniProtKB-KW"/>
</dbReference>
<feature type="compositionally biased region" description="Basic and acidic residues" evidence="5">
    <location>
        <begin position="1"/>
        <end position="10"/>
    </location>
</feature>
<keyword evidence="8" id="KW-0648">Protein biosynthesis</keyword>
<keyword evidence="8" id="KW-0251">Elongation factor</keyword>
<evidence type="ECO:0000256" key="4">
    <source>
        <dbReference type="HAMAP-Rule" id="MF_00930"/>
    </source>
</evidence>
<evidence type="ECO:0000313" key="8">
    <source>
        <dbReference type="EMBL" id="MBK1714811.1"/>
    </source>
</evidence>
<keyword evidence="3 4" id="KW-0804">Transcription</keyword>
<comment type="function">
    <text evidence="4">Necessary for efficient RNA polymerase transcription elongation past template-encoded arresting sites. The arresting sites in DNA have the property of trapping a certain fraction of elongating RNA polymerases that pass through, resulting in locked ternary complexes. Cleavage of the nascent transcript by cleavage factors such as GreA or GreB allows the resumption of elongation from the new 3'terminus. GreB releases sequences of up to 9 nucleotides in length.</text>
</comment>
<keyword evidence="2 4" id="KW-0238">DNA-binding</keyword>
<gene>
    <name evidence="4" type="primary">greB</name>
    <name evidence="8" type="ORF">CKO43_18785</name>
</gene>
<dbReference type="InterPro" id="IPR006358">
    <property type="entry name" value="Tscrpt_elong_fac_GreB"/>
</dbReference>
<dbReference type="Pfam" id="PF03449">
    <property type="entry name" value="GreA_GreB_N"/>
    <property type="match status" value="1"/>
</dbReference>
<dbReference type="PANTHER" id="PTHR30437">
    <property type="entry name" value="TRANSCRIPTION ELONGATION FACTOR GREA"/>
    <property type="match status" value="1"/>
</dbReference>
<comment type="similarity">
    <text evidence="4">Belongs to the GreA/GreB family. GreB subfamily.</text>
</comment>
<dbReference type="InterPro" id="IPR036805">
    <property type="entry name" value="Tscrpt_elong_fac_GreA/B_N_sf"/>
</dbReference>
<dbReference type="Pfam" id="PF01272">
    <property type="entry name" value="GreA_GreB"/>
    <property type="match status" value="1"/>
</dbReference>
<keyword evidence="9" id="KW-1185">Reference proteome</keyword>
<evidence type="ECO:0000259" key="7">
    <source>
        <dbReference type="Pfam" id="PF03449"/>
    </source>
</evidence>
<dbReference type="HAMAP" id="MF_00105">
    <property type="entry name" value="GreA_GreB"/>
    <property type="match status" value="1"/>
</dbReference>
<dbReference type="InterPro" id="IPR028624">
    <property type="entry name" value="Tscrpt_elong_fac_GreA/B"/>
</dbReference>